<dbReference type="GO" id="GO:0006508">
    <property type="term" value="P:proteolysis"/>
    <property type="evidence" value="ECO:0007669"/>
    <property type="project" value="UniProtKB-KW"/>
</dbReference>
<keyword evidence="2 5" id="KW-0645">Protease</keyword>
<protein>
    <submittedName>
        <fullName evidence="5">HK97 family phage prohead protease</fullName>
    </submittedName>
</protein>
<feature type="domain" description="Prohead serine protease" evidence="4">
    <location>
        <begin position="16"/>
        <end position="173"/>
    </location>
</feature>
<dbReference type="EMBL" id="CP065645">
    <property type="protein sequence ID" value="QPR70578.1"/>
    <property type="molecule type" value="Genomic_DNA"/>
</dbReference>
<organism evidence="5 6">
    <name type="scientific">Bacillus licheniformis</name>
    <dbReference type="NCBI Taxonomy" id="1402"/>
    <lineage>
        <taxon>Bacteria</taxon>
        <taxon>Bacillati</taxon>
        <taxon>Bacillota</taxon>
        <taxon>Bacilli</taxon>
        <taxon>Bacillales</taxon>
        <taxon>Bacillaceae</taxon>
        <taxon>Bacillus</taxon>
    </lineage>
</organism>
<evidence type="ECO:0000256" key="1">
    <source>
        <dbReference type="ARBA" id="ARBA00022612"/>
    </source>
</evidence>
<evidence type="ECO:0000313" key="6">
    <source>
        <dbReference type="Proteomes" id="UP000595038"/>
    </source>
</evidence>
<name>A0AB37GFJ8_BACLI</name>
<dbReference type="NCBIfam" id="TIGR01543">
    <property type="entry name" value="proheadase_HK97"/>
    <property type="match status" value="1"/>
</dbReference>
<dbReference type="AlphaFoldDB" id="A0AB37GFJ8"/>
<dbReference type="InterPro" id="IPR006433">
    <property type="entry name" value="Prohead_protease"/>
</dbReference>
<evidence type="ECO:0000313" key="5">
    <source>
        <dbReference type="EMBL" id="QPR70578.1"/>
    </source>
</evidence>
<sequence length="190" mass="21506">MREPEKRSLSSATIDVNKDEEMIIEGYALKFNEWSNDLGGFIELITPEALKNADLSDVRCLVDHDPAKIIGRTVSETLQLTVNEIGLFFRCELPNTSYSKDVYENIRLGNISNCSFGFHLAPGGEKLRKNPQTGLIERTITSISSIFDVSVVTYPAYDASSVELVQRSMQKVQEAQKDMFLFLLELEKYR</sequence>
<geneLocation type="plasmid" evidence="5 6">
    <name>unnamed2</name>
</geneLocation>
<dbReference type="RefSeq" id="WP_119954009.1">
    <property type="nucleotide sequence ID" value="NZ_CP027791.1"/>
</dbReference>
<evidence type="ECO:0000259" key="4">
    <source>
        <dbReference type="Pfam" id="PF04586"/>
    </source>
</evidence>
<keyword evidence="1" id="KW-1188">Viral release from host cell</keyword>
<dbReference type="Proteomes" id="UP000595038">
    <property type="component" value="Plasmid unnamed2"/>
</dbReference>
<dbReference type="InterPro" id="IPR054613">
    <property type="entry name" value="Peptidase_S78_dom"/>
</dbReference>
<dbReference type="Pfam" id="PF04586">
    <property type="entry name" value="Peptidase_S78"/>
    <property type="match status" value="1"/>
</dbReference>
<evidence type="ECO:0000256" key="2">
    <source>
        <dbReference type="ARBA" id="ARBA00022670"/>
    </source>
</evidence>
<accession>A0AB37GFJ8</accession>
<keyword evidence="5" id="KW-0614">Plasmid</keyword>
<proteinExistence type="predicted"/>
<dbReference type="GO" id="GO:0008233">
    <property type="term" value="F:peptidase activity"/>
    <property type="evidence" value="ECO:0007669"/>
    <property type="project" value="UniProtKB-KW"/>
</dbReference>
<gene>
    <name evidence="5" type="ORF">I6G80_00260</name>
</gene>
<keyword evidence="3" id="KW-0378">Hydrolase</keyword>
<evidence type="ECO:0000256" key="3">
    <source>
        <dbReference type="ARBA" id="ARBA00022801"/>
    </source>
</evidence>
<reference evidence="5 6" key="1">
    <citation type="submission" date="2020-12" db="EMBL/GenBank/DDBJ databases">
        <title>FDA dAtabase for Regulatory Grade micrObial Sequences (FDA-ARGOS): Supporting development and validation of Infectious Disease Dx tests.</title>
        <authorList>
            <person name="Nelson B."/>
            <person name="Plummer A."/>
            <person name="Tallon L."/>
            <person name="Sadzewicz L."/>
            <person name="Zhao X."/>
            <person name="Boylan J."/>
            <person name="Ott S."/>
            <person name="Bowen H."/>
            <person name="Vavikolanu K."/>
            <person name="Mehta A."/>
            <person name="Aluvathingal J."/>
            <person name="Nadendla S."/>
            <person name="Myers T."/>
            <person name="Yan Y."/>
            <person name="Sichtig H."/>
        </authorList>
    </citation>
    <scope>NUCLEOTIDE SEQUENCE [LARGE SCALE GENOMIC DNA]</scope>
    <source>
        <strain evidence="5 6">FDAARGOS_923</strain>
        <plasmid evidence="5 6">unnamed2</plasmid>
    </source>
</reference>